<name>A0A1V4JI08_PATFA</name>
<sequence>MAAGPAGLRVECGSGRNATKIGAFCSVSSPWCRGAVVGRWKSDMSRELDCAIARGQAQKCSPRQPRELSGRLTFADGMGDSMCNAAAWLRRKRVTPPWKEENSLSAVENVYPMEMCTYLV</sequence>
<accession>A0A1V4JI08</accession>
<dbReference type="Proteomes" id="UP000190648">
    <property type="component" value="Unassembled WGS sequence"/>
</dbReference>
<gene>
    <name evidence="1" type="ORF">AV530_020094</name>
</gene>
<evidence type="ECO:0000313" key="1">
    <source>
        <dbReference type="EMBL" id="OPJ71826.1"/>
    </source>
</evidence>
<reference evidence="1 2" key="1">
    <citation type="submission" date="2016-02" db="EMBL/GenBank/DDBJ databases">
        <title>Band-tailed pigeon sequencing and assembly.</title>
        <authorList>
            <person name="Soares A.E."/>
            <person name="Novak B.J."/>
            <person name="Rice E.S."/>
            <person name="O'Connell B."/>
            <person name="Chang D."/>
            <person name="Weber S."/>
            <person name="Shapiro B."/>
        </authorList>
    </citation>
    <scope>NUCLEOTIDE SEQUENCE [LARGE SCALE GENOMIC DNA]</scope>
    <source>
        <strain evidence="1">BTP2013</strain>
        <tissue evidence="1">Blood</tissue>
    </source>
</reference>
<dbReference type="EMBL" id="LSYS01007350">
    <property type="protein sequence ID" value="OPJ71826.1"/>
    <property type="molecule type" value="Genomic_DNA"/>
</dbReference>
<dbReference type="AlphaFoldDB" id="A0A1V4JI08"/>
<evidence type="ECO:0000313" key="2">
    <source>
        <dbReference type="Proteomes" id="UP000190648"/>
    </source>
</evidence>
<proteinExistence type="predicted"/>
<keyword evidence="2" id="KW-1185">Reference proteome</keyword>
<comment type="caution">
    <text evidence="1">The sequence shown here is derived from an EMBL/GenBank/DDBJ whole genome shotgun (WGS) entry which is preliminary data.</text>
</comment>
<organism evidence="1 2">
    <name type="scientific">Patagioenas fasciata monilis</name>
    <dbReference type="NCBI Taxonomy" id="372326"/>
    <lineage>
        <taxon>Eukaryota</taxon>
        <taxon>Metazoa</taxon>
        <taxon>Chordata</taxon>
        <taxon>Craniata</taxon>
        <taxon>Vertebrata</taxon>
        <taxon>Euteleostomi</taxon>
        <taxon>Archelosauria</taxon>
        <taxon>Archosauria</taxon>
        <taxon>Dinosauria</taxon>
        <taxon>Saurischia</taxon>
        <taxon>Theropoda</taxon>
        <taxon>Coelurosauria</taxon>
        <taxon>Aves</taxon>
        <taxon>Neognathae</taxon>
        <taxon>Neoaves</taxon>
        <taxon>Columbimorphae</taxon>
        <taxon>Columbiformes</taxon>
        <taxon>Columbidae</taxon>
        <taxon>Patagioenas</taxon>
    </lineage>
</organism>
<protein>
    <submittedName>
        <fullName evidence="1">Uncharacterized protein</fullName>
    </submittedName>
</protein>